<accession>A0A391PAP6</accession>
<name>A0A391PAP6_9FIRM</name>
<dbReference type="PANTHER" id="PTHR30501:SF2">
    <property type="entry name" value="UPF0597 PROTEIN YHAM"/>
    <property type="match status" value="1"/>
</dbReference>
<dbReference type="PIRSF" id="PIRSF006054">
    <property type="entry name" value="UCP006054"/>
    <property type="match status" value="1"/>
</dbReference>
<sequence length="425" mass="45457">MQTELRNQDYINALKRELIPALGCTEPIAIAYVAAKARETLGVFPDYMEMLCSGNVIKNVKGVKVPNACGMRGVPIAATLGAIGGDASKELEVLQSVTPEHVEQAKQLLENHFFSYQLAEGVANLYISATAHYQDHFARVTVVNHHTCITEIVKDDTLLYQRDPDSVSDEPDWKLWSIHEILDFADHADLAPVQSLLDQQIEKNTAISNEGLSHPYGAEVGRTLLKSYGQDIRTRAMAKAAAGSDARMGGCTLPVVINSGSGNQGMTVSLPVIEYARELGVPKEKLYRALLVSNLLSIYQKHYIGSLSAFCGAVTAACGSGAALTYLSGGDYAAICRTITNTLANVGGILCDGAKSSCAAKIASAVDAAILAHHMSMNGDSFQPGEGIVLEDTENTIKNIGYVGRVGMKDTDVEILHLMIGSVTP</sequence>
<dbReference type="AlphaFoldDB" id="A0A391PAP6"/>
<dbReference type="InterPro" id="IPR005130">
    <property type="entry name" value="Ser_deHydtase-like_asu"/>
</dbReference>
<dbReference type="Pfam" id="PF03313">
    <property type="entry name" value="SDH_alpha"/>
    <property type="match status" value="1"/>
</dbReference>
<dbReference type="EMBL" id="BHGK01000001">
    <property type="protein sequence ID" value="GCA66839.1"/>
    <property type="molecule type" value="Genomic_DNA"/>
</dbReference>
<dbReference type="PANTHER" id="PTHR30501">
    <property type="entry name" value="UPF0597 PROTEIN YHAM"/>
    <property type="match status" value="1"/>
</dbReference>
<dbReference type="RefSeq" id="WP_119297871.1">
    <property type="nucleotide sequence ID" value="NZ_BHGK01000001.1"/>
</dbReference>
<dbReference type="GO" id="GO:0080146">
    <property type="term" value="F:L-cysteine desulfhydrase activity"/>
    <property type="evidence" value="ECO:0007669"/>
    <property type="project" value="TreeGrafter"/>
</dbReference>
<gene>
    <name evidence="3" type="ORF">KGMB01110_12750</name>
</gene>
<organism evidence="3 4">
    <name type="scientific">Mediterraneibacter butyricigenes</name>
    <dbReference type="NCBI Taxonomy" id="2316025"/>
    <lineage>
        <taxon>Bacteria</taxon>
        <taxon>Bacillati</taxon>
        <taxon>Bacillota</taxon>
        <taxon>Clostridia</taxon>
        <taxon>Lachnospirales</taxon>
        <taxon>Lachnospiraceae</taxon>
        <taxon>Mediterraneibacter</taxon>
    </lineage>
</organism>
<dbReference type="HAMAP" id="MF_01845">
    <property type="entry name" value="UPF0597"/>
    <property type="match status" value="1"/>
</dbReference>
<proteinExistence type="inferred from homology"/>
<keyword evidence="4" id="KW-1185">Reference proteome</keyword>
<feature type="domain" description="Serine dehydratase-like alpha subunit" evidence="2">
    <location>
        <begin position="89"/>
        <end position="416"/>
    </location>
</feature>
<reference evidence="4" key="1">
    <citation type="submission" date="2018-09" db="EMBL/GenBank/DDBJ databases">
        <title>Draft Genome Sequence of Mediterraneibacter sp. KCTC 15684.</title>
        <authorList>
            <person name="Kim J.S."/>
            <person name="Han K.I."/>
            <person name="Suh M.K."/>
            <person name="Lee K.C."/>
            <person name="Eom M.K."/>
            <person name="Lee J.H."/>
            <person name="Park S.H."/>
            <person name="Kang S.W."/>
            <person name="Park J.E."/>
            <person name="Oh B.S."/>
            <person name="Yu S.Y."/>
            <person name="Choi S.H."/>
            <person name="Lee D.H."/>
            <person name="Yoon H."/>
            <person name="Kim B."/>
            <person name="Yang S.J."/>
            <person name="Lee J.S."/>
        </authorList>
    </citation>
    <scope>NUCLEOTIDE SEQUENCE [LARGE SCALE GENOMIC DNA]</scope>
    <source>
        <strain evidence="4">KCTC 15684</strain>
    </source>
</reference>
<evidence type="ECO:0000313" key="3">
    <source>
        <dbReference type="EMBL" id="GCA66839.1"/>
    </source>
</evidence>
<comment type="caution">
    <text evidence="3">The sequence shown here is derived from an EMBL/GenBank/DDBJ whole genome shotgun (WGS) entry which is preliminary data.</text>
</comment>
<comment type="similarity">
    <text evidence="1">Belongs to the UPF0597 family.</text>
</comment>
<dbReference type="InterPro" id="IPR021144">
    <property type="entry name" value="UPF0597"/>
</dbReference>
<dbReference type="GO" id="GO:0019450">
    <property type="term" value="P:L-cysteine catabolic process to pyruvate"/>
    <property type="evidence" value="ECO:0007669"/>
    <property type="project" value="TreeGrafter"/>
</dbReference>
<dbReference type="Proteomes" id="UP000265643">
    <property type="component" value="Unassembled WGS sequence"/>
</dbReference>
<evidence type="ECO:0000313" key="4">
    <source>
        <dbReference type="Proteomes" id="UP000265643"/>
    </source>
</evidence>
<evidence type="ECO:0000259" key="2">
    <source>
        <dbReference type="Pfam" id="PF03313"/>
    </source>
</evidence>
<protein>
    <recommendedName>
        <fullName evidence="1">UPF0597 protein KGMB01110_12750</fullName>
    </recommendedName>
</protein>
<evidence type="ECO:0000256" key="1">
    <source>
        <dbReference type="HAMAP-Rule" id="MF_01845"/>
    </source>
</evidence>